<proteinExistence type="predicted"/>
<dbReference type="EMBL" id="JAFLWD010000003">
    <property type="protein sequence ID" value="MBO0438997.1"/>
    <property type="molecule type" value="Genomic_DNA"/>
</dbReference>
<name>A0ABS3GUS9_9ENTE</name>
<comment type="caution">
    <text evidence="1">The sequence shown here is derived from an EMBL/GenBank/DDBJ whole genome shotgun (WGS) entry which is preliminary data.</text>
</comment>
<organism evidence="1 2">
    <name type="scientific">Candidatus Enterococcus ikei</name>
    <dbReference type="NCBI Taxonomy" id="2815326"/>
    <lineage>
        <taxon>Bacteria</taxon>
        <taxon>Bacillati</taxon>
        <taxon>Bacillota</taxon>
        <taxon>Bacilli</taxon>
        <taxon>Lactobacillales</taxon>
        <taxon>Enterococcaceae</taxon>
        <taxon>Enterococcus</taxon>
    </lineage>
</organism>
<dbReference type="RefSeq" id="WP_207111106.1">
    <property type="nucleotide sequence ID" value="NZ_JAFLWD010000003.1"/>
</dbReference>
<accession>A0ABS3GUS9</accession>
<sequence>MKNRNEEVVFYNRDTFIDIQGTSGINHFAHYSEIINVDFVKGRNRIGQIVSLIILTLKVTEPSGASGEYNLDHVIEVNHKEDGVFWCFKKALSASKVPELNRLGELLPKKIYQTWQQYASSSENGFDYFEDEKLSPLFNQLKKVLLHKQALISARSVYDSISHQQVFFVEELEFCKWYS</sequence>
<protein>
    <submittedName>
        <fullName evidence="1">Uncharacterized protein</fullName>
    </submittedName>
</protein>
<dbReference type="Proteomes" id="UP000664632">
    <property type="component" value="Unassembled WGS sequence"/>
</dbReference>
<evidence type="ECO:0000313" key="2">
    <source>
        <dbReference type="Proteomes" id="UP000664632"/>
    </source>
</evidence>
<reference evidence="1 2" key="1">
    <citation type="submission" date="2021-03" db="EMBL/GenBank/DDBJ databases">
        <title>Enterococcal diversity collection.</title>
        <authorList>
            <person name="Gilmore M.S."/>
            <person name="Schwartzman J."/>
            <person name="Van Tyne D."/>
            <person name="Martin M."/>
            <person name="Earl A.M."/>
            <person name="Manson A.L."/>
            <person name="Straub T."/>
            <person name="Salamzade R."/>
            <person name="Saavedra J."/>
            <person name="Lebreton F."/>
            <person name="Prichula J."/>
            <person name="Schaufler K."/>
            <person name="Gaca A."/>
            <person name="Sgardioli B."/>
            <person name="Wagenaar J."/>
            <person name="Strong T."/>
        </authorList>
    </citation>
    <scope>NUCLEOTIDE SEQUENCE [LARGE SCALE GENOMIC DNA]</scope>
    <source>
        <strain evidence="1 2">DIV0869a</strain>
    </source>
</reference>
<keyword evidence="2" id="KW-1185">Reference proteome</keyword>
<evidence type="ECO:0000313" key="1">
    <source>
        <dbReference type="EMBL" id="MBO0438997.1"/>
    </source>
</evidence>
<gene>
    <name evidence="1" type="ORF">JZO69_01300</name>
</gene>